<dbReference type="Pfam" id="PF12625">
    <property type="entry name" value="Arabinose_bd"/>
    <property type="match status" value="1"/>
</dbReference>
<dbReference type="OrthoDB" id="5582699at2"/>
<dbReference type="PANTHER" id="PTHR47894">
    <property type="entry name" value="HTH-TYPE TRANSCRIPTIONAL REGULATOR GADX"/>
    <property type="match status" value="1"/>
</dbReference>
<sequence length="362" mass="40526">MYEVTIPVHKVLRLFDYLEKLGLEAEPIAARAGLSRKAILKLEPGATLPGQQYSRLYKQAVLEMQTLKQPLPWAAGVGSEAFELMCHCMISARTLGDAIGLAERYEKMLYPMIGHRVWLEVAGDTAKLGYQIRFTERGSAALVPDDWDRADYQDTVAKASGLLIWHALCGWLVGESLEIEQANISAPFLNAAYHDSLSATFHSNVLFDADDTYFSFAAEQLQRRIVHTSDSLRELLDNAIYQLILIERRPASTSAAIKSLISIDLSRGLPSFADMAAQLHMSESSLRRRLQSESTSYQQLKDEVRCQVAIDKLLNEGARIADLSDYLGFTEPSSFVRSFKNWTGETPRSYREKILALGDDPD</sequence>
<keyword evidence="2" id="KW-0238">DNA-binding</keyword>
<reference evidence="5 6" key="1">
    <citation type="submission" date="2019-03" db="EMBL/GenBank/DDBJ databases">
        <title>Seongchinamella monodicae gen. nov., sp. nov., a novel member of the Gammaproteobacteria isolated from a tidal mudflat of beach.</title>
        <authorList>
            <person name="Yang H.G."/>
            <person name="Kang J.W."/>
            <person name="Lee S.D."/>
        </authorList>
    </citation>
    <scope>NUCLEOTIDE SEQUENCE [LARGE SCALE GENOMIC DNA]</scope>
    <source>
        <strain evidence="5 6">GH4-78</strain>
    </source>
</reference>
<proteinExistence type="predicted"/>
<dbReference type="GO" id="GO:0005829">
    <property type="term" value="C:cytosol"/>
    <property type="evidence" value="ECO:0007669"/>
    <property type="project" value="TreeGrafter"/>
</dbReference>
<dbReference type="InterPro" id="IPR032687">
    <property type="entry name" value="AraC-type_N"/>
</dbReference>
<feature type="domain" description="HTH araC/xylS-type" evidence="4">
    <location>
        <begin position="255"/>
        <end position="353"/>
    </location>
</feature>
<dbReference type="PROSITE" id="PS01124">
    <property type="entry name" value="HTH_ARAC_FAMILY_2"/>
    <property type="match status" value="1"/>
</dbReference>
<dbReference type="GO" id="GO:0003700">
    <property type="term" value="F:DNA-binding transcription factor activity"/>
    <property type="evidence" value="ECO:0007669"/>
    <property type="project" value="InterPro"/>
</dbReference>
<keyword evidence="6" id="KW-1185">Reference proteome</keyword>
<evidence type="ECO:0000256" key="2">
    <source>
        <dbReference type="ARBA" id="ARBA00023125"/>
    </source>
</evidence>
<dbReference type="EMBL" id="SMSE01000002">
    <property type="protein sequence ID" value="TDG13657.1"/>
    <property type="molecule type" value="Genomic_DNA"/>
</dbReference>
<dbReference type="PANTHER" id="PTHR47894:SF1">
    <property type="entry name" value="HTH-TYPE TRANSCRIPTIONAL REGULATOR VQSM"/>
    <property type="match status" value="1"/>
</dbReference>
<keyword evidence="3" id="KW-0804">Transcription</keyword>
<dbReference type="Pfam" id="PF12833">
    <property type="entry name" value="HTH_18"/>
    <property type="match status" value="1"/>
</dbReference>
<dbReference type="Gene3D" id="1.10.10.60">
    <property type="entry name" value="Homeodomain-like"/>
    <property type="match status" value="1"/>
</dbReference>
<comment type="caution">
    <text evidence="5">The sequence shown here is derived from an EMBL/GenBank/DDBJ whole genome shotgun (WGS) entry which is preliminary data.</text>
</comment>
<evidence type="ECO:0000313" key="5">
    <source>
        <dbReference type="EMBL" id="TDG13657.1"/>
    </source>
</evidence>
<evidence type="ECO:0000256" key="1">
    <source>
        <dbReference type="ARBA" id="ARBA00023015"/>
    </source>
</evidence>
<evidence type="ECO:0000313" key="6">
    <source>
        <dbReference type="Proteomes" id="UP000295554"/>
    </source>
</evidence>
<evidence type="ECO:0000256" key="3">
    <source>
        <dbReference type="ARBA" id="ARBA00023163"/>
    </source>
</evidence>
<gene>
    <name evidence="5" type="ORF">E2F43_09040</name>
</gene>
<dbReference type="InterPro" id="IPR018060">
    <property type="entry name" value="HTH_AraC"/>
</dbReference>
<dbReference type="SMART" id="SM00342">
    <property type="entry name" value="HTH_ARAC"/>
    <property type="match status" value="1"/>
</dbReference>
<accession>A0A4R5LSF8</accession>
<dbReference type="AlphaFoldDB" id="A0A4R5LSF8"/>
<organism evidence="5 6">
    <name type="scientific">Seongchinamella unica</name>
    <dbReference type="NCBI Taxonomy" id="2547392"/>
    <lineage>
        <taxon>Bacteria</taxon>
        <taxon>Pseudomonadati</taxon>
        <taxon>Pseudomonadota</taxon>
        <taxon>Gammaproteobacteria</taxon>
        <taxon>Cellvibrionales</taxon>
        <taxon>Halieaceae</taxon>
        <taxon>Seongchinamella</taxon>
    </lineage>
</organism>
<dbReference type="RefSeq" id="WP_133211841.1">
    <property type="nucleotide sequence ID" value="NZ_SMSE01000002.1"/>
</dbReference>
<name>A0A4R5LSF8_9GAMM</name>
<dbReference type="InterPro" id="IPR009057">
    <property type="entry name" value="Homeodomain-like_sf"/>
</dbReference>
<dbReference type="GO" id="GO:0000976">
    <property type="term" value="F:transcription cis-regulatory region binding"/>
    <property type="evidence" value="ECO:0007669"/>
    <property type="project" value="TreeGrafter"/>
</dbReference>
<evidence type="ECO:0000259" key="4">
    <source>
        <dbReference type="PROSITE" id="PS01124"/>
    </source>
</evidence>
<dbReference type="SUPFAM" id="SSF46689">
    <property type="entry name" value="Homeodomain-like"/>
    <property type="match status" value="1"/>
</dbReference>
<keyword evidence="1" id="KW-0805">Transcription regulation</keyword>
<dbReference type="Proteomes" id="UP000295554">
    <property type="component" value="Unassembled WGS sequence"/>
</dbReference>
<protein>
    <submittedName>
        <fullName evidence="5">AraC family transcriptional regulator</fullName>
    </submittedName>
</protein>